<dbReference type="Proteomes" id="UP000326939">
    <property type="component" value="Chromosome 9"/>
</dbReference>
<dbReference type="EMBL" id="VDCV01000009">
    <property type="protein sequence ID" value="KAB5541263.1"/>
    <property type="molecule type" value="Genomic_DNA"/>
</dbReference>
<proteinExistence type="predicted"/>
<name>A0A5N5LEQ3_9ROSI</name>
<gene>
    <name evidence="2" type="ORF">DKX38_014237</name>
</gene>
<dbReference type="PANTHER" id="PTHR31373">
    <property type="entry name" value="OS06G0652100 PROTEIN"/>
    <property type="match status" value="1"/>
</dbReference>
<sequence length="343" mass="39608">MFQDINTCTIALQLVFAELLKSDIDFLKVRNRLMKEVLVPLRLCTEDYNERFMVHADIAARRLKKWEFLLLHEIAASLRDGSGGKVVVSQREELVNYNSVKNPEGKIVNNTDYPELCKIDGRNFQSNFELMRQLKYSRNVNIQMVFDQLLGFSATENISQEKMPRRILSMVTLDFNRHLLTTIGACGGVKRERKGCTELPGIVFWNLRGDLSFPARHTNRVTMVNGYSNDSLSALLERDVVPLLEHLRTLKKTDKLKIINKYESFIIFPSKLVLVRYGFEVLDDPADHFMFLSTTVKKMFPGLWTADCNKRFNVYLVECQPRMISNARFVATKMNLSPTCTFI</sequence>
<keyword evidence="3" id="KW-1185">Reference proteome</keyword>
<evidence type="ECO:0000313" key="2">
    <source>
        <dbReference type="EMBL" id="KAB5541263.1"/>
    </source>
</evidence>
<comment type="caution">
    <text evidence="2">The sequence shown here is derived from an EMBL/GenBank/DDBJ whole genome shotgun (WGS) entry which is preliminary data.</text>
</comment>
<evidence type="ECO:0000259" key="1">
    <source>
        <dbReference type="Pfam" id="PF25043"/>
    </source>
</evidence>
<dbReference type="InterPro" id="IPR011205">
    <property type="entry name" value="UCP015417_vWA"/>
</dbReference>
<dbReference type="InterPro" id="IPR056690">
    <property type="entry name" value="DUF7788"/>
</dbReference>
<protein>
    <recommendedName>
        <fullName evidence="1">DUF7788 domain-containing protein</fullName>
    </recommendedName>
</protein>
<organism evidence="2 3">
    <name type="scientific">Salix brachista</name>
    <dbReference type="NCBI Taxonomy" id="2182728"/>
    <lineage>
        <taxon>Eukaryota</taxon>
        <taxon>Viridiplantae</taxon>
        <taxon>Streptophyta</taxon>
        <taxon>Embryophyta</taxon>
        <taxon>Tracheophyta</taxon>
        <taxon>Spermatophyta</taxon>
        <taxon>Magnoliopsida</taxon>
        <taxon>eudicotyledons</taxon>
        <taxon>Gunneridae</taxon>
        <taxon>Pentapetalae</taxon>
        <taxon>rosids</taxon>
        <taxon>fabids</taxon>
        <taxon>Malpighiales</taxon>
        <taxon>Salicaceae</taxon>
        <taxon>Saliceae</taxon>
        <taxon>Salix</taxon>
    </lineage>
</organism>
<accession>A0A5N5LEQ3</accession>
<reference evidence="3" key="1">
    <citation type="journal article" date="2019" name="Gigascience">
        <title>De novo genome assembly of the endangered Acer yangbiense, a plant species with extremely small populations endemic to Yunnan Province, China.</title>
        <authorList>
            <person name="Yang J."/>
            <person name="Wariss H.M."/>
            <person name="Tao L."/>
            <person name="Zhang R."/>
            <person name="Yun Q."/>
            <person name="Hollingsworth P."/>
            <person name="Dao Z."/>
            <person name="Luo G."/>
            <person name="Guo H."/>
            <person name="Ma Y."/>
            <person name="Sun W."/>
        </authorList>
    </citation>
    <scope>NUCLEOTIDE SEQUENCE [LARGE SCALE GENOMIC DNA]</scope>
    <source>
        <strain evidence="3">cv. br00</strain>
    </source>
</reference>
<dbReference type="AlphaFoldDB" id="A0A5N5LEQ3"/>
<evidence type="ECO:0000313" key="3">
    <source>
        <dbReference type="Proteomes" id="UP000326939"/>
    </source>
</evidence>
<dbReference type="Pfam" id="PF25043">
    <property type="entry name" value="DUF7788"/>
    <property type="match status" value="1"/>
</dbReference>
<feature type="domain" description="DUF7788" evidence="1">
    <location>
        <begin position="104"/>
        <end position="246"/>
    </location>
</feature>
<dbReference type="PANTHER" id="PTHR31373:SF17">
    <property type="entry name" value="OS06G0652100 PROTEIN"/>
    <property type="match status" value="1"/>
</dbReference>